<protein>
    <recommendedName>
        <fullName evidence="1">Reverse transcriptase domain-containing protein</fullName>
    </recommendedName>
</protein>
<dbReference type="SUPFAM" id="SSF56672">
    <property type="entry name" value="DNA/RNA polymerases"/>
    <property type="match status" value="2"/>
</dbReference>
<dbReference type="EMBL" id="JAEPRD010000007">
    <property type="protein sequence ID" value="KAG2211910.1"/>
    <property type="molecule type" value="Genomic_DNA"/>
</dbReference>
<keyword evidence="3" id="KW-1185">Reference proteome</keyword>
<dbReference type="OrthoDB" id="2290343at2759"/>
<comment type="caution">
    <text evidence="2">The sequence shown here is derived from an EMBL/GenBank/DDBJ whole genome shotgun (WGS) entry which is preliminary data.</text>
</comment>
<feature type="domain" description="Reverse transcriptase" evidence="1">
    <location>
        <begin position="179"/>
        <end position="271"/>
    </location>
</feature>
<evidence type="ECO:0000313" key="2">
    <source>
        <dbReference type="EMBL" id="KAG2211910.1"/>
    </source>
</evidence>
<organism evidence="2 3">
    <name type="scientific">Mucor saturninus</name>
    <dbReference type="NCBI Taxonomy" id="64648"/>
    <lineage>
        <taxon>Eukaryota</taxon>
        <taxon>Fungi</taxon>
        <taxon>Fungi incertae sedis</taxon>
        <taxon>Mucoromycota</taxon>
        <taxon>Mucoromycotina</taxon>
        <taxon>Mucoromycetes</taxon>
        <taxon>Mucorales</taxon>
        <taxon>Mucorineae</taxon>
        <taxon>Mucoraceae</taxon>
        <taxon>Mucor</taxon>
    </lineage>
</organism>
<evidence type="ECO:0000313" key="3">
    <source>
        <dbReference type="Proteomes" id="UP000603453"/>
    </source>
</evidence>
<dbReference type="CDD" id="cd01647">
    <property type="entry name" value="RT_LTR"/>
    <property type="match status" value="1"/>
</dbReference>
<dbReference type="Gene3D" id="3.30.70.270">
    <property type="match status" value="1"/>
</dbReference>
<dbReference type="Pfam" id="PF00078">
    <property type="entry name" value="RVT_1"/>
    <property type="match status" value="1"/>
</dbReference>
<dbReference type="InterPro" id="IPR000477">
    <property type="entry name" value="RT_dom"/>
</dbReference>
<gene>
    <name evidence="2" type="ORF">INT47_004597</name>
</gene>
<proteinExistence type="predicted"/>
<dbReference type="AlphaFoldDB" id="A0A8H7V984"/>
<dbReference type="InterPro" id="IPR051320">
    <property type="entry name" value="Viral_Replic_Matur_Polypro"/>
</dbReference>
<sequence length="272" mass="30943">MVSEVVEGVKHDINPELSMVQQQAILKILTKHKKVFATSLKEVEELKAEPYTIKLKEGAVPVRVTPRIVPYKANQWFKEYVDQLLDLGLLERCDGPWAAGVVLVPADMDKRAPRKRKLTKLKTKPKVQLNKKSVWSTYQVCVIEEEEEVEVVEAVEELNTFEDMEQAFGIPTGEITSLIPKSTAGKKDPYRLTINYKGINKLMIDTGYPIPNINFLFTLLAKAKYFSVFDCLKGFWQLKLADESRDLTGFATTFGQFRWTRLPMELKGSPSA</sequence>
<accession>A0A8H7V984</accession>
<dbReference type="Gene3D" id="3.10.10.10">
    <property type="entry name" value="HIV Type 1 Reverse Transcriptase, subunit A, domain 1"/>
    <property type="match status" value="2"/>
</dbReference>
<name>A0A8H7V984_9FUNG</name>
<dbReference type="Proteomes" id="UP000603453">
    <property type="component" value="Unassembled WGS sequence"/>
</dbReference>
<dbReference type="PANTHER" id="PTHR33064">
    <property type="entry name" value="POL PROTEIN"/>
    <property type="match status" value="1"/>
</dbReference>
<dbReference type="InterPro" id="IPR043128">
    <property type="entry name" value="Rev_trsase/Diguanyl_cyclase"/>
</dbReference>
<reference evidence="2" key="1">
    <citation type="submission" date="2020-12" db="EMBL/GenBank/DDBJ databases">
        <title>Metabolic potential, ecology and presence of endohyphal bacteria is reflected in genomic diversity of Mucoromycotina.</title>
        <authorList>
            <person name="Muszewska A."/>
            <person name="Okrasinska A."/>
            <person name="Steczkiewicz K."/>
            <person name="Drgas O."/>
            <person name="Orlowska M."/>
            <person name="Perlinska-Lenart U."/>
            <person name="Aleksandrzak-Piekarczyk T."/>
            <person name="Szatraj K."/>
            <person name="Zielenkiewicz U."/>
            <person name="Pilsyk S."/>
            <person name="Malc E."/>
            <person name="Mieczkowski P."/>
            <person name="Kruszewska J.S."/>
            <person name="Biernat P."/>
            <person name="Pawlowska J."/>
        </authorList>
    </citation>
    <scope>NUCLEOTIDE SEQUENCE</scope>
    <source>
        <strain evidence="2">WA0000017839</strain>
    </source>
</reference>
<evidence type="ECO:0000259" key="1">
    <source>
        <dbReference type="Pfam" id="PF00078"/>
    </source>
</evidence>
<dbReference type="InterPro" id="IPR043502">
    <property type="entry name" value="DNA/RNA_pol_sf"/>
</dbReference>
<dbReference type="PANTHER" id="PTHR33064:SF37">
    <property type="entry name" value="RIBONUCLEASE H"/>
    <property type="match status" value="1"/>
</dbReference>